<protein>
    <recommendedName>
        <fullName evidence="3">N-acetylmuramoyl-L-alanine amidase</fullName>
    </recommendedName>
</protein>
<dbReference type="PANTHER" id="PTHR30032:SF8">
    <property type="entry name" value="GERMINATION-SPECIFIC N-ACETYLMURAMOYL-L-ALANINE AMIDASE"/>
    <property type="match status" value="1"/>
</dbReference>
<reference evidence="1 2" key="1">
    <citation type="submission" date="2013-06" db="EMBL/GenBank/DDBJ databases">
        <title>Whole genome shotgun sequence of Bacillus selenatarsenatis SF-1.</title>
        <authorList>
            <person name="Kuroda M."/>
            <person name="Sei K."/>
            <person name="Yamashita M."/>
            <person name="Ike M."/>
        </authorList>
    </citation>
    <scope>NUCLEOTIDE SEQUENCE [LARGE SCALE GENOMIC DNA]</scope>
    <source>
        <strain evidence="1 2">SF-1</strain>
    </source>
</reference>
<keyword evidence="2" id="KW-1185">Reference proteome</keyword>
<dbReference type="Pfam" id="PF04122">
    <property type="entry name" value="CW_binding_2"/>
    <property type="match status" value="3"/>
</dbReference>
<accession>A0A0A8X1K5</accession>
<dbReference type="PANTHER" id="PTHR30032">
    <property type="entry name" value="N-ACETYLMURAMOYL-L-ALANINE AMIDASE-RELATED"/>
    <property type="match status" value="1"/>
</dbReference>
<evidence type="ECO:0008006" key="3">
    <source>
        <dbReference type="Google" id="ProtNLM"/>
    </source>
</evidence>
<dbReference type="EMBL" id="BASE01000004">
    <property type="protein sequence ID" value="GAM12016.1"/>
    <property type="molecule type" value="Genomic_DNA"/>
</dbReference>
<dbReference type="InterPro" id="IPR007253">
    <property type="entry name" value="Cell_wall-bd_2"/>
</dbReference>
<comment type="caution">
    <text evidence="1">The sequence shown here is derived from an EMBL/GenBank/DDBJ whole genome shotgun (WGS) entry which is preliminary data.</text>
</comment>
<proteinExistence type="predicted"/>
<evidence type="ECO:0000313" key="1">
    <source>
        <dbReference type="EMBL" id="GAM12016.1"/>
    </source>
</evidence>
<dbReference type="STRING" id="1321606.SAMD00020551_0135"/>
<dbReference type="Proteomes" id="UP000031014">
    <property type="component" value="Unassembled WGS sequence"/>
</dbReference>
<evidence type="ECO:0000313" key="2">
    <source>
        <dbReference type="Proteomes" id="UP000031014"/>
    </source>
</evidence>
<dbReference type="InterPro" id="IPR051922">
    <property type="entry name" value="Bact_Sporulation_Assoc"/>
</dbReference>
<gene>
    <name evidence="1" type="ORF">SAMD00020551_0135</name>
</gene>
<dbReference type="Gene3D" id="3.40.50.12090">
    <property type="match status" value="2"/>
</dbReference>
<name>A0A0A8X1K5_MESS1</name>
<sequence length="486" mass="53235">MTNREEESRIKTSSYQWAAAKAIAEGVVNYYKVFEVFDENNKRLATFTTLEEAKNYVSKQTKLAKVFDKTQQKFVFENGKFIVVHKENGYLKEFYSIDEAIKFASNNGETRIYDKYNRWTVWSNYLTKKYAVKQSETVKEELFDYNQAVTKANELENSYIVRNDTGEVIWSKSDAVKVERSASPTYIAGSGRIQTSIEISKKIYPNGFAADKAEKTVLLTTGVDPADALSAGPLSGLYGKAPIILSEADVLVESVKTELKRLKASKVVIIGGPAAIDTVVENQIKGLGIQVDRINGSNRYDTNRKILAKLGNVNGYFVASGKQYADALAVAPIAASQNWGIVLTDLDKVSDVSVNLMAGKPVRIVGGDKVVGSAVEAKIKEKTSNLVRLAGSNRYDTLAKVLWAFGDKLESETVLLTTGENFPDALAAAPLAVNNPAPLILINGSVKVNLESFLLEHGENQSIKEVLVIGGTLSKDAVTEVTNKVK</sequence>
<dbReference type="AlphaFoldDB" id="A0A0A8X1K5"/>
<organism evidence="1 2">
    <name type="scientific">Mesobacillus selenatarsenatis (strain DSM 18680 / JCM 14380 / FERM P-15431 / SF-1)</name>
    <dbReference type="NCBI Taxonomy" id="1321606"/>
    <lineage>
        <taxon>Bacteria</taxon>
        <taxon>Bacillati</taxon>
        <taxon>Bacillota</taxon>
        <taxon>Bacilli</taxon>
        <taxon>Bacillales</taxon>
        <taxon>Bacillaceae</taxon>
        <taxon>Mesobacillus</taxon>
    </lineage>
</organism>